<dbReference type="InterPro" id="IPR036663">
    <property type="entry name" value="Fumarylacetoacetase_C_sf"/>
</dbReference>
<dbReference type="PANTHER" id="PTHR11820">
    <property type="entry name" value="ACYLPYRUVASE"/>
    <property type="match status" value="1"/>
</dbReference>
<dbReference type="InterPro" id="IPR011234">
    <property type="entry name" value="Fumarylacetoacetase-like_C"/>
</dbReference>
<dbReference type="SUPFAM" id="SSF56529">
    <property type="entry name" value="FAH"/>
    <property type="match status" value="1"/>
</dbReference>
<accession>A0ABW1IT60</accession>
<dbReference type="Proteomes" id="UP001596250">
    <property type="component" value="Unassembled WGS sequence"/>
</dbReference>
<protein>
    <submittedName>
        <fullName evidence="4">Fumarylacetoacetate hydrolase family protein</fullName>
    </submittedName>
</protein>
<keyword evidence="2" id="KW-0479">Metal-binding</keyword>
<comment type="caution">
    <text evidence="4">The sequence shown here is derived from an EMBL/GenBank/DDBJ whole genome shotgun (WGS) entry which is preliminary data.</text>
</comment>
<name>A0ABW1IT60_9BACL</name>
<gene>
    <name evidence="4" type="ORF">ACFPXP_17970</name>
</gene>
<keyword evidence="5" id="KW-1185">Reference proteome</keyword>
<dbReference type="GO" id="GO:0016787">
    <property type="term" value="F:hydrolase activity"/>
    <property type="evidence" value="ECO:0007669"/>
    <property type="project" value="UniProtKB-KW"/>
</dbReference>
<dbReference type="Gene3D" id="3.90.850.10">
    <property type="entry name" value="Fumarylacetoacetase-like, C-terminal domain"/>
    <property type="match status" value="1"/>
</dbReference>
<dbReference type="RefSeq" id="WP_379895757.1">
    <property type="nucleotide sequence ID" value="NZ_CBCSCT010000015.1"/>
</dbReference>
<dbReference type="PANTHER" id="PTHR11820:SF7">
    <property type="entry name" value="ACYLPYRUVASE FAHD1, MITOCHONDRIAL"/>
    <property type="match status" value="1"/>
</dbReference>
<evidence type="ECO:0000313" key="5">
    <source>
        <dbReference type="Proteomes" id="UP001596250"/>
    </source>
</evidence>
<proteinExistence type="inferred from homology"/>
<reference evidence="5" key="1">
    <citation type="journal article" date="2019" name="Int. J. Syst. Evol. Microbiol.">
        <title>The Global Catalogue of Microorganisms (GCM) 10K type strain sequencing project: providing services to taxonomists for standard genome sequencing and annotation.</title>
        <authorList>
            <consortium name="The Broad Institute Genomics Platform"/>
            <consortium name="The Broad Institute Genome Sequencing Center for Infectious Disease"/>
            <person name="Wu L."/>
            <person name="Ma J."/>
        </authorList>
    </citation>
    <scope>NUCLEOTIDE SEQUENCE [LARGE SCALE GENOMIC DNA]</scope>
    <source>
        <strain evidence="5">CCM 8749</strain>
    </source>
</reference>
<dbReference type="EMBL" id="JBHSQV010000179">
    <property type="protein sequence ID" value="MFC5988294.1"/>
    <property type="molecule type" value="Genomic_DNA"/>
</dbReference>
<keyword evidence="4" id="KW-0378">Hydrolase</keyword>
<organism evidence="4 5">
    <name type="scientific">Marinicrinis lubricantis</name>
    <dbReference type="NCBI Taxonomy" id="2086470"/>
    <lineage>
        <taxon>Bacteria</taxon>
        <taxon>Bacillati</taxon>
        <taxon>Bacillota</taxon>
        <taxon>Bacilli</taxon>
        <taxon>Bacillales</taxon>
        <taxon>Paenibacillaceae</taxon>
    </lineage>
</organism>
<evidence type="ECO:0000313" key="4">
    <source>
        <dbReference type="EMBL" id="MFC5988294.1"/>
    </source>
</evidence>
<evidence type="ECO:0000259" key="3">
    <source>
        <dbReference type="Pfam" id="PF01557"/>
    </source>
</evidence>
<feature type="domain" description="Fumarylacetoacetase-like C-terminal" evidence="3">
    <location>
        <begin position="12"/>
        <end position="201"/>
    </location>
</feature>
<dbReference type="Pfam" id="PF01557">
    <property type="entry name" value="FAA_hydrolase"/>
    <property type="match status" value="1"/>
</dbReference>
<comment type="similarity">
    <text evidence="1">Belongs to the FAH family.</text>
</comment>
<evidence type="ECO:0000256" key="1">
    <source>
        <dbReference type="ARBA" id="ARBA00010211"/>
    </source>
</evidence>
<sequence>MKRFEDTDIRNIYCVGRNYKLHAEELGNAIPKQPMIFTKPTHDWHVIGEQQQVALPMDRGALHYEAEVVFYVGQRYEAGMKAEELLKAMALGIDLTLRDVQQVCKEKGHPWLSAKGFRRSALITAFTEQIDWKTVENTPFRMLKNGQEVQSGRLSETIFSVQQIVDFIGAHFGLGQGDVIYTGTPAGVGEVSEGDEFELQWNGERWGQFKAARA</sequence>
<evidence type="ECO:0000256" key="2">
    <source>
        <dbReference type="ARBA" id="ARBA00022723"/>
    </source>
</evidence>